<keyword evidence="3" id="KW-1185">Reference proteome</keyword>
<reference evidence="2" key="2">
    <citation type="journal article" date="2021" name="Genome Biol. Evol.">
        <title>Developing a high-quality reference genome for a parasitic bivalve with doubly uniparental inheritance (Bivalvia: Unionida).</title>
        <authorList>
            <person name="Smith C.H."/>
        </authorList>
    </citation>
    <scope>NUCLEOTIDE SEQUENCE</scope>
    <source>
        <strain evidence="2">CHS0354</strain>
        <tissue evidence="2">Mantle</tissue>
    </source>
</reference>
<protein>
    <recommendedName>
        <fullName evidence="1">Novel STAND NTPase 3 domain-containing protein</fullName>
    </recommendedName>
</protein>
<comment type="caution">
    <text evidence="2">The sequence shown here is derived from an EMBL/GenBank/DDBJ whole genome shotgun (WGS) entry which is preliminary data.</text>
</comment>
<dbReference type="InterPro" id="IPR036770">
    <property type="entry name" value="Ankyrin_rpt-contain_sf"/>
</dbReference>
<feature type="domain" description="Novel STAND NTPase 3" evidence="1">
    <location>
        <begin position="2"/>
        <end position="141"/>
    </location>
</feature>
<dbReference type="Pfam" id="PF20720">
    <property type="entry name" value="nSTAND3"/>
    <property type="match status" value="1"/>
</dbReference>
<reference evidence="2" key="3">
    <citation type="submission" date="2023-05" db="EMBL/GenBank/DDBJ databases">
        <authorList>
            <person name="Smith C.H."/>
        </authorList>
    </citation>
    <scope>NUCLEOTIDE SEQUENCE</scope>
    <source>
        <strain evidence="2">CHS0354</strain>
        <tissue evidence="2">Mantle</tissue>
    </source>
</reference>
<dbReference type="InterPro" id="IPR049050">
    <property type="entry name" value="nSTAND3"/>
</dbReference>
<proteinExistence type="predicted"/>
<reference evidence="2" key="1">
    <citation type="journal article" date="2021" name="Genome Biol. Evol.">
        <title>A High-Quality Reference Genome for a Parasitic Bivalve with Doubly Uniparental Inheritance (Bivalvia: Unionida).</title>
        <authorList>
            <person name="Smith C.H."/>
        </authorList>
    </citation>
    <scope>NUCLEOTIDE SEQUENCE</scope>
    <source>
        <strain evidence="2">CHS0354</strain>
    </source>
</reference>
<evidence type="ECO:0000313" key="3">
    <source>
        <dbReference type="Proteomes" id="UP001195483"/>
    </source>
</evidence>
<dbReference type="AlphaFoldDB" id="A0AAE0SBV0"/>
<organism evidence="2 3">
    <name type="scientific">Potamilus streckersoni</name>
    <dbReference type="NCBI Taxonomy" id="2493646"/>
    <lineage>
        <taxon>Eukaryota</taxon>
        <taxon>Metazoa</taxon>
        <taxon>Spiralia</taxon>
        <taxon>Lophotrochozoa</taxon>
        <taxon>Mollusca</taxon>
        <taxon>Bivalvia</taxon>
        <taxon>Autobranchia</taxon>
        <taxon>Heteroconchia</taxon>
        <taxon>Palaeoheterodonta</taxon>
        <taxon>Unionida</taxon>
        <taxon>Unionoidea</taxon>
        <taxon>Unionidae</taxon>
        <taxon>Ambleminae</taxon>
        <taxon>Lampsilini</taxon>
        <taxon>Potamilus</taxon>
    </lineage>
</organism>
<gene>
    <name evidence="2" type="ORF">CHS0354_028461</name>
</gene>
<name>A0AAE0SBV0_9BIVA</name>
<accession>A0AAE0SBV0</accession>
<evidence type="ECO:0000313" key="2">
    <source>
        <dbReference type="EMBL" id="KAK3588813.1"/>
    </source>
</evidence>
<dbReference type="EMBL" id="JAEAOA010001701">
    <property type="protein sequence ID" value="KAK3588813.1"/>
    <property type="molecule type" value="Genomic_DNA"/>
</dbReference>
<sequence length="1058" mass="120710">MTALRSTGCVVLVGHSGDGKSANALYLLQEFSVPGRRLILHSTYDWRAINLEKVDFLLIEDLAGRFGLDEGMFHKWNTHMEEIDTCVKNGKLRIIITIGLTIMLQIWDKVKNYHIFMTNSKVNLSSDELDNGEKKQIMQAILNSHSIEISNEEIIKCVETFMGRLGFPQTCHLFCIDDSLFKRKHNFFKSPMEYFIYALERLDGTKLLALSVLFCSQGVIELYDGTLPENLHLVANDIARVFLGARISYKSVEMILMAEFRRMAGTYLTTTETSISFSHDIIHEAVGLILSVRNCAVVIRYCSSDYLCQRVYVGEKIVNGDNFVAASMMVYVPEKIYEVLIDRVYKEVMENRNVINMACLQAFRNYGFVEYLSSVFQKRNIVQQFLTTNELDTCHYCMHRNIVIKQFSGKLSCFLPALCVSPNVPPMPVWELLLMHLVCQHGVDDKHKRNCWGCKTKKAILTNALLHGHGQVASMVLHDTDPTAIHLCCSVKNGNETFVKIVLERIINLNLFDKEGRTERKALVHAYILGRQNLVAILEGAGVRLRMEDLNHIIKNGDIAVASKVITTLKQNGQFYPHSLDFYSHVLKHAVRRDVWNLLLQESSIESLKKNMWTLQGHTLQYAIGVLKYEGMWDQKDDSIVHVLEQSFKLRNDVNWDILVAEGIRLPVESLVENISKDTRKEQLVAGIQLLKSSNTWNNYHPSLPKSVAYACISNRKDLLLALEEEGVVGTMESLEYVVSKRKFSIYLYMDHLIRCGIWDPGSVVAKRLIATACRKCDLDIVKALEKAGVVSSMNMLNDVISIPNLPHQRAKIYIEHMKSRNAWNPNSDYAQLAILVACKNMNKDVLSVLEAEGAVGTMDLLQNAVEDTEMKHQQIRLYIEHLKRYSCFDPKSKEATSSLSIACKHNNLKVLSILEKEGVVGSMEQLEELVWNTSCGWRLLLFIKHMKRFKVWNPNSESAKKAIRIACRRNKSDCLVMLERAKARSSMDQMAHLISDYDNRDESVKMFIEHLQRHNIWEPKSDMAKDALNVASAKSWTTTETILKIYGVRPSRVCNIM</sequence>
<evidence type="ECO:0000259" key="1">
    <source>
        <dbReference type="Pfam" id="PF20720"/>
    </source>
</evidence>
<dbReference type="SUPFAM" id="SSF48403">
    <property type="entry name" value="Ankyrin repeat"/>
    <property type="match status" value="1"/>
</dbReference>
<dbReference type="Proteomes" id="UP001195483">
    <property type="component" value="Unassembled WGS sequence"/>
</dbReference>